<feature type="domain" description="Peptidase S74" evidence="4">
    <location>
        <begin position="1622"/>
        <end position="1711"/>
    </location>
</feature>
<sequence>MAFQCPKCDKTYKSQGSLSRHMNTKHEDPPVPLAEEKETVGEKKEQDDAAPDCPDDIPEDFDDAAPEDGDGNEDDEFFRQVRESVADEMSHPPDIDEPTKSKRQKAAATPLDAPPPAASVPIVEKIEAKRYADDVVTSDVAGSSHPQAIASMRERAAKEHLVAGLAKKLGVKDILEADLRGLSDEELESYHSDLRGKVDQKLVDALTHSDVMTDTYIAGVSGLAIAGGRLMKRDTTPVKAQLDANKPAISDAIKDWMRENPEFASNLTPATRLLAVTMVSVVAGVMQPIAEDFNEEWSKQIREHGWDWMTAEEKLGHRISLNLYRQLATGKRDSMTNPEAVAVLAMMETSFREYTRAMAEYREAQAQWSANEAHLSEGIESFQYAFSRNKAVEVPKGADRTLERYNRYNELEFLMYGTQPSRIGSRFWTTVDVNAWFMTFYQYPNNAAIVRFYSELAAHQSPPVKPEPISFGNVFFNTQTIDVSIVGNGSVSIGTMQLINASDSMFQVQTLATMTAQERAVASETARYYTALRHIAEVQNDHRMSLQAEAKTIAQRTAELRQMKATYSLLSDLGSVEKRYRMTLPEYGREIKFISETEASQRDLERIMLHLHESIAYDSSQLTESVKAFETRKTQFDQMINSQLTTENTYHYEALRRISSEPTPAPAPVPVITPVVDPPAPGHTFNKPLIASVATVLGLLMIAIQAAQLVLCPGASTAQITTSSNNPVKFPTGAITSSLSVTGASDFVGDVVFHGNVALSQAPTMDLKLRQLTDVSIAADDTTDKRLMRYDTVLGKWVADITYNEAASSGTVVKRTANGTINAAVINASGSLVADTVSERTADHGVSVDGVTMRDGMVNATKLVTATVETATPSLTDLNLNGVTVRGGNLTAQTLRLSGLASGDVYSTNGAITVVANRDRTGFESFGNTPGYAFDASYHLSVESGTGWVAGKRFAWTPAVLNTDTTVGTPTHLTVGGDGALAVTGDDSDSIWTGNVVLLTFLHTAARSYVTNDYLTTVDTSPLCMTALDHAVGTTLSPDFAATLTGTQLALSPYTLSYRGITIKSAAITNVTEIHNFAFTGGVWSVPQISSSIIARTSSGAQSTNYSVHLLGLMPCAAGPIVVDILSPNTFTSAPEAAISIDNRATSIQFVGSLAMLHVVPFMWVILQNATSVVASTYPIRPPSAPTREKLVLTMNDLSDSMFSINGGIGKIFRPDATRALVINSIASESYTTMGSALKLTYGGYTTGFVSRAADGVLSMTTGSATATNSSVVLRDATGASAFTTLSTSGAATIGGVLTVPSVASAGNLKLLLSGSNTTCGVYWGGSTAGSGLDGVGTPQSCTALALTGNCLRLKTGTSTAGTGLIVEDNSGAVNFAVNTSGASYSRGNHILGGSLTVGGTTSAGLLGTDSTGLVVARTASSNSAINTYALRAGDGSCGFHKVTGPVGSTLRLVMNGTDPNWGMYYSAVGATALNTNIFAPGCSPIGLTGPAIHLSTYNADSAGFVYESTSGTSGTTAVPQFAVNALTGNTYVNGTLTVNGAEMRIGSGAAASVANTNALTMQCDIRSQLKQPQHLLTRRRRRRYQAQQDQVLLTVARQTTLDTDGLDLRIDNDGKIGLPGSAAKYKTDIVNMEDTSSLYRLRPVNFRYRSDPSGAKCYGLIADEAVTVCPDLVRMKDGEVEGLYDHKLPFMLLNEIQKQHATIVSLQAQVDDLRSGMAALLELVKSKLHRNGCTNTSNLCSSQSTPSRSSGAFRCCDGDGTSERATPPTLAVDPAGVPNPPVEPTDEIVEIEFADKVKRNIKASWQLQVPLLASSKIMRSSLKFDRYIFPLLNGDTLRWSEDVDTKRELGEMVEELRCYGMVLSEGQLQSVSDGSGFTRQINKVRDYINSHEAACFNRSYRNATSQFAVEWDKYVMVLAAKLQCDKMESLKFTLLRDTVVSKDIYSLLDLNLKYRNVVYEFFDWFDAFVIKGDREGLVRRTVDIALNIDTSALNGAADVMAIVSNVLTSFKGSSINKDTVLAKLVSIAKVSDLRGQGETST</sequence>
<keyword evidence="6" id="KW-1185">Reference proteome</keyword>
<dbReference type="PROSITE" id="PS00028">
    <property type="entry name" value="ZINC_FINGER_C2H2_1"/>
    <property type="match status" value="1"/>
</dbReference>
<feature type="domain" description="C2H2-type" evidence="3">
    <location>
        <begin position="3"/>
        <end position="30"/>
    </location>
</feature>
<feature type="compositionally biased region" description="Basic and acidic residues" evidence="2">
    <location>
        <begin position="24"/>
        <end position="47"/>
    </location>
</feature>
<dbReference type="InterPro" id="IPR013087">
    <property type="entry name" value="Znf_C2H2_type"/>
</dbReference>
<proteinExistence type="predicted"/>
<dbReference type="Pfam" id="PF13884">
    <property type="entry name" value="Peptidase_S74"/>
    <property type="match status" value="1"/>
</dbReference>
<evidence type="ECO:0000259" key="3">
    <source>
        <dbReference type="PROSITE" id="PS50157"/>
    </source>
</evidence>
<keyword evidence="1" id="KW-0479">Metal-binding</keyword>
<dbReference type="SMART" id="SM00355">
    <property type="entry name" value="ZnF_C2H2"/>
    <property type="match status" value="1"/>
</dbReference>
<evidence type="ECO:0000313" key="6">
    <source>
        <dbReference type="Proteomes" id="UP001141327"/>
    </source>
</evidence>
<dbReference type="EMBL" id="JAPMOS010000055">
    <property type="protein sequence ID" value="KAJ4457022.1"/>
    <property type="molecule type" value="Genomic_DNA"/>
</dbReference>
<gene>
    <name evidence="5" type="ORF">PAPYR_7529</name>
</gene>
<evidence type="ECO:0008006" key="7">
    <source>
        <dbReference type="Google" id="ProtNLM"/>
    </source>
</evidence>
<name>A0ABQ8UH47_9EUKA</name>
<evidence type="ECO:0000256" key="1">
    <source>
        <dbReference type="PROSITE-ProRule" id="PRU00042"/>
    </source>
</evidence>
<organism evidence="5 6">
    <name type="scientific">Paratrimastix pyriformis</name>
    <dbReference type="NCBI Taxonomy" id="342808"/>
    <lineage>
        <taxon>Eukaryota</taxon>
        <taxon>Metamonada</taxon>
        <taxon>Preaxostyla</taxon>
        <taxon>Paratrimastigidae</taxon>
        <taxon>Paratrimastix</taxon>
    </lineage>
</organism>
<reference evidence="5" key="1">
    <citation type="journal article" date="2022" name="bioRxiv">
        <title>Genomics of Preaxostyla Flagellates Illuminates Evolutionary Transitions and the Path Towards Mitochondrial Loss.</title>
        <authorList>
            <person name="Novak L.V.F."/>
            <person name="Treitli S.C."/>
            <person name="Pyrih J."/>
            <person name="Halakuc P."/>
            <person name="Pipaliya S.V."/>
            <person name="Vacek V."/>
            <person name="Brzon O."/>
            <person name="Soukal P."/>
            <person name="Eme L."/>
            <person name="Dacks J.B."/>
            <person name="Karnkowska A."/>
            <person name="Elias M."/>
            <person name="Hampl V."/>
        </authorList>
    </citation>
    <scope>NUCLEOTIDE SEQUENCE</scope>
    <source>
        <strain evidence="5">RCP-MX</strain>
    </source>
</reference>
<dbReference type="InterPro" id="IPR030392">
    <property type="entry name" value="S74_ICA"/>
</dbReference>
<dbReference type="Gene3D" id="3.30.160.60">
    <property type="entry name" value="Classic Zinc Finger"/>
    <property type="match status" value="1"/>
</dbReference>
<feature type="compositionally biased region" description="Basic and acidic residues" evidence="2">
    <location>
        <begin position="77"/>
        <end position="100"/>
    </location>
</feature>
<dbReference type="Proteomes" id="UP001141327">
    <property type="component" value="Unassembled WGS sequence"/>
</dbReference>
<feature type="compositionally biased region" description="Acidic residues" evidence="2">
    <location>
        <begin position="48"/>
        <end position="76"/>
    </location>
</feature>
<keyword evidence="1" id="KW-0863">Zinc-finger</keyword>
<evidence type="ECO:0000259" key="4">
    <source>
        <dbReference type="PROSITE" id="PS51688"/>
    </source>
</evidence>
<accession>A0ABQ8UH47</accession>
<evidence type="ECO:0000256" key="2">
    <source>
        <dbReference type="SAM" id="MobiDB-lite"/>
    </source>
</evidence>
<protein>
    <recommendedName>
        <fullName evidence="7">C2H2-type domain-containing protein</fullName>
    </recommendedName>
</protein>
<evidence type="ECO:0000313" key="5">
    <source>
        <dbReference type="EMBL" id="KAJ4457022.1"/>
    </source>
</evidence>
<dbReference type="PROSITE" id="PS50157">
    <property type="entry name" value="ZINC_FINGER_C2H2_2"/>
    <property type="match status" value="1"/>
</dbReference>
<comment type="caution">
    <text evidence="5">The sequence shown here is derived from an EMBL/GenBank/DDBJ whole genome shotgun (WGS) entry which is preliminary data.</text>
</comment>
<feature type="region of interest" description="Disordered" evidence="2">
    <location>
        <begin position="1"/>
        <end position="118"/>
    </location>
</feature>
<dbReference type="Pfam" id="PF00096">
    <property type="entry name" value="zf-C2H2"/>
    <property type="match status" value="1"/>
</dbReference>
<dbReference type="PROSITE" id="PS51688">
    <property type="entry name" value="ICA"/>
    <property type="match status" value="1"/>
</dbReference>
<keyword evidence="1" id="KW-0862">Zinc</keyword>